<dbReference type="InterPro" id="IPR050393">
    <property type="entry name" value="MFP_Efflux_Pump"/>
</dbReference>
<dbReference type="InterPro" id="IPR006143">
    <property type="entry name" value="RND_pump_MFP"/>
</dbReference>
<dbReference type="PANTHER" id="PTHR30367">
    <property type="entry name" value="P-HYDROXYBENZOIC ACID EFFLUX PUMP SUBUNIT AAEA-RELATED"/>
    <property type="match status" value="1"/>
</dbReference>
<evidence type="ECO:0000259" key="5">
    <source>
        <dbReference type="Pfam" id="PF25917"/>
    </source>
</evidence>
<reference evidence="7 8" key="1">
    <citation type="submission" date="2010-12" db="EMBL/GenBank/DDBJ databases">
        <title>Whole genome sequence of Acidiphilium multivorum AIU301.</title>
        <authorList>
            <person name="Narita-Yamada S."/>
            <person name="Nakamura S."/>
            <person name="Ito N."/>
            <person name="Takarada H."/>
            <person name="Katano Y."/>
            <person name="Nakazawa H."/>
            <person name="Hosoyama A."/>
            <person name="Yamada R."/>
            <person name="Fujita N."/>
        </authorList>
    </citation>
    <scope>NUCLEOTIDE SEQUENCE [LARGE SCALE GENOMIC DNA]</scope>
    <source>
        <strain evidence="8">DSM 11245 / JCM 8867 / AIU301</strain>
        <plasmid evidence="7 8">pACMV1</plasmid>
    </source>
</reference>
<sequence length="247" mass="25939">MTVAPEISGRIVAVAVHDNERVRKGQVLFRIDPADFANRLAVARATLAADRAIAGMKAADAARRARLPSIAVSAETRGNAAAARAAAARVQADEAGVAQAALDLARTVVRAPVSGTITNLTAHAGDYAHAGSGAITMVDTGELWVTAYFEETELDQIRPGAPARIELMSDPGRVLDGHVQGIGRGVADANMQDARSGLPRVDPVYSWVRLSQRIPVYVTLDHVPPSMLLAAGMTATVRVVAPAARER</sequence>
<accession>F0J6X7</accession>
<dbReference type="HOGENOM" id="CLU_018816_15_2_5"/>
<gene>
    <name evidence="7" type="ordered locus">ACMV_P1_00480</name>
</gene>
<dbReference type="SUPFAM" id="SSF111369">
    <property type="entry name" value="HlyD-like secretion proteins"/>
    <property type="match status" value="1"/>
</dbReference>
<evidence type="ECO:0000256" key="3">
    <source>
        <dbReference type="ARBA" id="ARBA00022989"/>
    </source>
</evidence>
<dbReference type="PANTHER" id="PTHR30367:SF1">
    <property type="entry name" value="MULTIDRUG RESISTANCE PROTEIN MDTN"/>
    <property type="match status" value="1"/>
</dbReference>
<dbReference type="Pfam" id="PF25963">
    <property type="entry name" value="Beta-barrel_AAEA"/>
    <property type="match status" value="1"/>
</dbReference>
<dbReference type="OrthoDB" id="9811754at2"/>
<keyword evidence="2" id="KW-0812">Transmembrane</keyword>
<organism evidence="7 8">
    <name type="scientific">Acidiphilium multivorum (strain DSM 11245 / JCM 8867 / NBRC 100883 / AIU 301)</name>
    <dbReference type="NCBI Taxonomy" id="926570"/>
    <lineage>
        <taxon>Bacteria</taxon>
        <taxon>Pseudomonadati</taxon>
        <taxon>Pseudomonadota</taxon>
        <taxon>Alphaproteobacteria</taxon>
        <taxon>Acetobacterales</taxon>
        <taxon>Acidocellaceae</taxon>
        <taxon>Acidiphilium</taxon>
    </lineage>
</organism>
<dbReference type="GO" id="GO:0016020">
    <property type="term" value="C:membrane"/>
    <property type="evidence" value="ECO:0007669"/>
    <property type="project" value="InterPro"/>
</dbReference>
<evidence type="ECO:0000256" key="2">
    <source>
        <dbReference type="ARBA" id="ARBA00022692"/>
    </source>
</evidence>
<dbReference type="Pfam" id="PF25917">
    <property type="entry name" value="BSH_RND"/>
    <property type="match status" value="1"/>
</dbReference>
<dbReference type="GO" id="GO:0022857">
    <property type="term" value="F:transmembrane transporter activity"/>
    <property type="evidence" value="ECO:0007669"/>
    <property type="project" value="InterPro"/>
</dbReference>
<dbReference type="RefSeq" id="WP_013634894.1">
    <property type="nucleotide sequence ID" value="NC_015178.1"/>
</dbReference>
<dbReference type="InterPro" id="IPR058634">
    <property type="entry name" value="AaeA-lik-b-barrel"/>
</dbReference>
<evidence type="ECO:0000313" key="8">
    <source>
        <dbReference type="Proteomes" id="UP000007100"/>
    </source>
</evidence>
<dbReference type="Proteomes" id="UP000007100">
    <property type="component" value="Plasmid pACMV1"/>
</dbReference>
<dbReference type="EMBL" id="AP012036">
    <property type="protein sequence ID" value="BAJ82844.1"/>
    <property type="molecule type" value="Genomic_DNA"/>
</dbReference>
<proteinExistence type="inferred from homology"/>
<comment type="similarity">
    <text evidence="1">Belongs to the membrane fusion protein (MFP) (TC 8.A.1) family.</text>
</comment>
<dbReference type="NCBIfam" id="TIGR01730">
    <property type="entry name" value="RND_mfp"/>
    <property type="match status" value="1"/>
</dbReference>
<dbReference type="InterPro" id="IPR058625">
    <property type="entry name" value="MdtA-like_BSH"/>
</dbReference>
<evidence type="ECO:0000313" key="7">
    <source>
        <dbReference type="EMBL" id="BAJ82844.1"/>
    </source>
</evidence>
<dbReference type="AlphaFoldDB" id="F0J6X7"/>
<keyword evidence="8" id="KW-1185">Reference proteome</keyword>
<name>F0J6X7_ACIMA</name>
<evidence type="ECO:0000256" key="4">
    <source>
        <dbReference type="ARBA" id="ARBA00023136"/>
    </source>
</evidence>
<protein>
    <submittedName>
        <fullName evidence="7">HlyD family secretion protein</fullName>
    </submittedName>
</protein>
<keyword evidence="7" id="KW-0614">Plasmid</keyword>
<dbReference type="KEGG" id="amv:ACMV_P1_00480"/>
<dbReference type="Gene3D" id="2.40.50.100">
    <property type="match status" value="1"/>
</dbReference>
<feature type="domain" description="p-hydroxybenzoic acid efflux pump subunit AaeA-like beta-barrel" evidence="6">
    <location>
        <begin position="143"/>
        <end position="239"/>
    </location>
</feature>
<geneLocation type="plasmid" evidence="7 8">
    <name>pACMV1</name>
</geneLocation>
<evidence type="ECO:0000259" key="6">
    <source>
        <dbReference type="Pfam" id="PF25963"/>
    </source>
</evidence>
<dbReference type="Gene3D" id="2.40.30.170">
    <property type="match status" value="1"/>
</dbReference>
<keyword evidence="3" id="KW-1133">Transmembrane helix</keyword>
<evidence type="ECO:0000256" key="1">
    <source>
        <dbReference type="ARBA" id="ARBA00009477"/>
    </source>
</evidence>
<keyword evidence="4" id="KW-0472">Membrane</keyword>
<feature type="domain" description="Multidrug resistance protein MdtA-like barrel-sandwich hybrid" evidence="5">
    <location>
        <begin position="2"/>
        <end position="138"/>
    </location>
</feature>